<dbReference type="EMBL" id="JADYXP020000020">
    <property type="protein sequence ID" value="KAL0104550.1"/>
    <property type="molecule type" value="Genomic_DNA"/>
</dbReference>
<organism evidence="1 2">
    <name type="scientific">Cardiocondyla obscurior</name>
    <dbReference type="NCBI Taxonomy" id="286306"/>
    <lineage>
        <taxon>Eukaryota</taxon>
        <taxon>Metazoa</taxon>
        <taxon>Ecdysozoa</taxon>
        <taxon>Arthropoda</taxon>
        <taxon>Hexapoda</taxon>
        <taxon>Insecta</taxon>
        <taxon>Pterygota</taxon>
        <taxon>Neoptera</taxon>
        <taxon>Endopterygota</taxon>
        <taxon>Hymenoptera</taxon>
        <taxon>Apocrita</taxon>
        <taxon>Aculeata</taxon>
        <taxon>Formicoidea</taxon>
        <taxon>Formicidae</taxon>
        <taxon>Myrmicinae</taxon>
        <taxon>Cardiocondyla</taxon>
    </lineage>
</organism>
<keyword evidence="2" id="KW-1185">Reference proteome</keyword>
<comment type="caution">
    <text evidence="1">The sequence shown here is derived from an EMBL/GenBank/DDBJ whole genome shotgun (WGS) entry which is preliminary data.</text>
</comment>
<evidence type="ECO:0008006" key="3">
    <source>
        <dbReference type="Google" id="ProtNLM"/>
    </source>
</evidence>
<name>A0AAW2ER89_9HYME</name>
<dbReference type="Proteomes" id="UP001430953">
    <property type="component" value="Unassembled WGS sequence"/>
</dbReference>
<evidence type="ECO:0000313" key="2">
    <source>
        <dbReference type="Proteomes" id="UP001430953"/>
    </source>
</evidence>
<dbReference type="AlphaFoldDB" id="A0AAW2ER89"/>
<gene>
    <name evidence="1" type="ORF">PUN28_017346</name>
</gene>
<reference evidence="1 2" key="1">
    <citation type="submission" date="2023-03" db="EMBL/GenBank/DDBJ databases">
        <title>High recombination rates correlate with genetic variation in Cardiocondyla obscurior ants.</title>
        <authorList>
            <person name="Errbii M."/>
        </authorList>
    </citation>
    <scope>NUCLEOTIDE SEQUENCE [LARGE SCALE GENOMIC DNA]</scope>
    <source>
        <strain evidence="1">Alpha-2009</strain>
        <tissue evidence="1">Whole body</tissue>
    </source>
</reference>
<sequence length="94" mass="11679">MIIFPFFLFLFFFLRRVFFFYLSPRLARELTKRVDVKYYFSPGLRRWRSRYHTNCKLKTRAEQFRAGGEAPRWRSRPLFPSRLYKNCVLYFSAE</sequence>
<protein>
    <recommendedName>
        <fullName evidence="3">Secreted protein</fullName>
    </recommendedName>
</protein>
<accession>A0AAW2ER89</accession>
<evidence type="ECO:0000313" key="1">
    <source>
        <dbReference type="EMBL" id="KAL0104550.1"/>
    </source>
</evidence>
<proteinExistence type="predicted"/>